<reference evidence="12 13" key="1">
    <citation type="journal article" date="2016" name="Genome Announc.">
        <title>Complete Genome Sequences of Aerococcus christensenii CCUG 28831T, Aerococcus sanguinicola CCUG 43001T, Aerococcus urinae CCUG 36881T, Aerococcus urinaeequi CCUG 28094T, Aerococcus urinaehominis CCUG 42038 BT, and Aerococcus viridans CCUG 4311T.</title>
        <authorList>
            <person name="Carkaci D."/>
            <person name="Dargis R."/>
            <person name="Nielsen X.C."/>
            <person name="Skovgaard O."/>
            <person name="Fuursted K."/>
            <person name="Christensen J.J."/>
        </authorList>
    </citation>
    <scope>NUCLEOTIDE SEQUENCE [LARGE SCALE GENOMIC DNA]</scope>
    <source>
        <strain evidence="12 13">CCUG42038B</strain>
    </source>
</reference>
<evidence type="ECO:0000256" key="4">
    <source>
        <dbReference type="ARBA" id="ARBA00022741"/>
    </source>
</evidence>
<evidence type="ECO:0000259" key="11">
    <source>
        <dbReference type="PROSITE" id="PS50862"/>
    </source>
</evidence>
<dbReference type="SUPFAM" id="SSF55681">
    <property type="entry name" value="Class II aaRS and biotin synthetases"/>
    <property type="match status" value="1"/>
</dbReference>
<dbReference type="InterPro" id="IPR004516">
    <property type="entry name" value="HisRS/HisZ"/>
</dbReference>
<evidence type="ECO:0000256" key="10">
    <source>
        <dbReference type="PIRSR" id="PIRSR001549-1"/>
    </source>
</evidence>
<dbReference type="InterPro" id="IPR004154">
    <property type="entry name" value="Anticodon-bd"/>
</dbReference>
<dbReference type="GO" id="GO:0016740">
    <property type="term" value="F:transferase activity"/>
    <property type="evidence" value="ECO:0007669"/>
    <property type="project" value="UniProtKB-ARBA"/>
</dbReference>
<dbReference type="AlphaFoldDB" id="A0A120IB37"/>
<dbReference type="STRING" id="128944.AWM75_00250"/>
<evidence type="ECO:0000256" key="2">
    <source>
        <dbReference type="ARBA" id="ARBA00022490"/>
    </source>
</evidence>
<dbReference type="GO" id="GO:0005737">
    <property type="term" value="C:cytoplasm"/>
    <property type="evidence" value="ECO:0007669"/>
    <property type="project" value="UniProtKB-SubCell"/>
</dbReference>
<proteinExistence type="inferred from homology"/>
<evidence type="ECO:0000256" key="8">
    <source>
        <dbReference type="ARBA" id="ARBA00047639"/>
    </source>
</evidence>
<dbReference type="PANTHER" id="PTHR43707">
    <property type="entry name" value="HISTIDYL-TRNA SYNTHETASE"/>
    <property type="match status" value="1"/>
</dbReference>
<feature type="domain" description="Aminoacyl-transfer RNA synthetases class-II family profile" evidence="11">
    <location>
        <begin position="15"/>
        <end position="335"/>
    </location>
</feature>
<keyword evidence="7 9" id="KW-0030">Aminoacyl-tRNA synthetase</keyword>
<keyword evidence="5 9" id="KW-0067">ATP-binding</keyword>
<dbReference type="InterPro" id="IPR045864">
    <property type="entry name" value="aa-tRNA-synth_II/BPL/LPL"/>
</dbReference>
<keyword evidence="2 9" id="KW-0963">Cytoplasm</keyword>
<evidence type="ECO:0000256" key="3">
    <source>
        <dbReference type="ARBA" id="ARBA00022598"/>
    </source>
</evidence>
<evidence type="ECO:0000256" key="5">
    <source>
        <dbReference type="ARBA" id="ARBA00022840"/>
    </source>
</evidence>
<dbReference type="EMBL" id="CP014163">
    <property type="protein sequence ID" value="AMC00014.1"/>
    <property type="molecule type" value="Genomic_DNA"/>
</dbReference>
<keyword evidence="3 9" id="KW-0436">Ligase</keyword>
<comment type="similarity">
    <text evidence="1 9">Belongs to the class-II aminoacyl-tRNA synthetase family.</text>
</comment>
<dbReference type="EC" id="6.1.1.21" evidence="9"/>
<feature type="binding site" evidence="10">
    <location>
        <begin position="270"/>
        <end position="271"/>
    </location>
    <ligand>
        <name>L-histidine</name>
        <dbReference type="ChEBI" id="CHEBI:57595"/>
    </ligand>
</feature>
<dbReference type="InterPro" id="IPR015807">
    <property type="entry name" value="His-tRNA-ligase"/>
</dbReference>
<evidence type="ECO:0000313" key="12">
    <source>
        <dbReference type="EMBL" id="AMC00014.1"/>
    </source>
</evidence>
<feature type="binding site" evidence="10">
    <location>
        <position position="135"/>
    </location>
    <ligand>
        <name>L-histidine</name>
        <dbReference type="ChEBI" id="CHEBI:57595"/>
    </ligand>
</feature>
<comment type="subcellular location">
    <subcellularLocation>
        <location evidence="9">Cytoplasm</location>
    </subcellularLocation>
</comment>
<dbReference type="SUPFAM" id="SSF52954">
    <property type="entry name" value="Class II aaRS ABD-related"/>
    <property type="match status" value="1"/>
</dbReference>
<feature type="binding site" evidence="10">
    <location>
        <position position="139"/>
    </location>
    <ligand>
        <name>L-histidine</name>
        <dbReference type="ChEBI" id="CHEBI:57595"/>
    </ligand>
</feature>
<dbReference type="PANTHER" id="PTHR43707:SF1">
    <property type="entry name" value="HISTIDINE--TRNA LIGASE, MITOCHONDRIAL-RELATED"/>
    <property type="match status" value="1"/>
</dbReference>
<dbReference type="InterPro" id="IPR036621">
    <property type="entry name" value="Anticodon-bd_dom_sf"/>
</dbReference>
<dbReference type="GO" id="GO:0140096">
    <property type="term" value="F:catalytic activity, acting on a protein"/>
    <property type="evidence" value="ECO:0007669"/>
    <property type="project" value="UniProtKB-ARBA"/>
</dbReference>
<dbReference type="GO" id="GO:0005524">
    <property type="term" value="F:ATP binding"/>
    <property type="evidence" value="ECO:0007669"/>
    <property type="project" value="UniProtKB-UniRule"/>
</dbReference>
<dbReference type="InterPro" id="IPR006195">
    <property type="entry name" value="aa-tRNA-synth_II"/>
</dbReference>
<keyword evidence="13" id="KW-1185">Reference proteome</keyword>
<reference evidence="13" key="2">
    <citation type="submission" date="2016-01" db="EMBL/GenBank/DDBJ databases">
        <title>Six Aerococcus type strain genome sequencing and assembly using PacBio and Illumina Hiseq.</title>
        <authorList>
            <person name="Carkaci D."/>
            <person name="Dargis R."/>
            <person name="Nielsen X.C."/>
            <person name="Skovgaard O."/>
            <person name="Fuursted K."/>
            <person name="Christensen J.J."/>
        </authorList>
    </citation>
    <scope>NUCLEOTIDE SEQUENCE [LARGE SCALE GENOMIC DNA]</scope>
    <source>
        <strain evidence="13">CCUG42038B</strain>
    </source>
</reference>
<organism evidence="12 13">
    <name type="scientific">Aerococcus urinaehominis</name>
    <dbReference type="NCBI Taxonomy" id="128944"/>
    <lineage>
        <taxon>Bacteria</taxon>
        <taxon>Bacillati</taxon>
        <taxon>Bacillota</taxon>
        <taxon>Bacilli</taxon>
        <taxon>Lactobacillales</taxon>
        <taxon>Aerococcaceae</taxon>
        <taxon>Aerococcus</taxon>
    </lineage>
</organism>
<sequence length="440" mass="49318">MSVRGGSVLIQKPKGTVDILPGQVDVWQFVEETAKAILDRYRYFEIRTPMFESYDLFARGVGETTDVVSKEMYDFYDKGDRHIALKPEGTAAVVRAFIEHKLYAPEEAKPYKVFYLSPMFRYERPQGGRQRQFNQLGVEVFGNANANTDVEVISLAWDILTSLGIHNKKLVINSLGTPDTRLAYRQALIDYLEPHFDQLSKDSQTRLHKNPLRVLDSKAPQDQELVKGAPSILAYLSEASKARFDMVQAMLDDLGIPYEIDANMVRGLDYYQDTIFEIMPLGDDLNAQATICGGGSYDGLVSQLSDGKQEVPGCGFAIGLERLILTMADQDVQVPEMHPLDIYVVNIGEETDRYAMKVLHQLRQAGYTADRDFLMRKAKRQFKEADKQGADLVITIGGQEIADQVVQIKNMASGKEETVAYADLAADPRPIIEAIKGDNK</sequence>
<comment type="subunit">
    <text evidence="9">Homodimer.</text>
</comment>
<evidence type="ECO:0000256" key="9">
    <source>
        <dbReference type="HAMAP-Rule" id="MF_00127"/>
    </source>
</evidence>
<keyword evidence="6 9" id="KW-0648">Protein biosynthesis</keyword>
<dbReference type="CDD" id="cd00773">
    <property type="entry name" value="HisRS-like_core"/>
    <property type="match status" value="1"/>
</dbReference>
<keyword evidence="4 9" id="KW-0547">Nucleotide-binding</keyword>
<dbReference type="HAMAP" id="MF_00127">
    <property type="entry name" value="His_tRNA_synth"/>
    <property type="match status" value="1"/>
</dbReference>
<dbReference type="Pfam" id="PF03129">
    <property type="entry name" value="HGTP_anticodon"/>
    <property type="match status" value="1"/>
</dbReference>
<dbReference type="PIRSF" id="PIRSF001549">
    <property type="entry name" value="His-tRNA_synth"/>
    <property type="match status" value="1"/>
</dbReference>
<evidence type="ECO:0000313" key="13">
    <source>
        <dbReference type="Proteomes" id="UP000062260"/>
    </source>
</evidence>
<evidence type="ECO:0000256" key="1">
    <source>
        <dbReference type="ARBA" id="ARBA00008226"/>
    </source>
</evidence>
<name>A0A120IB37_9LACT</name>
<evidence type="ECO:0000256" key="7">
    <source>
        <dbReference type="ARBA" id="ARBA00023146"/>
    </source>
</evidence>
<dbReference type="KEGG" id="auh:AWM75_00250"/>
<feature type="binding site" evidence="10">
    <location>
        <begin position="88"/>
        <end position="90"/>
    </location>
    <ligand>
        <name>L-histidine</name>
        <dbReference type="ChEBI" id="CHEBI:57595"/>
    </ligand>
</feature>
<accession>A0A120IB37</accession>
<dbReference type="NCBIfam" id="TIGR00442">
    <property type="entry name" value="hisS"/>
    <property type="match status" value="1"/>
</dbReference>
<dbReference type="GO" id="GO:0006427">
    <property type="term" value="P:histidyl-tRNA aminoacylation"/>
    <property type="evidence" value="ECO:0007669"/>
    <property type="project" value="UniProtKB-UniRule"/>
</dbReference>
<dbReference type="PROSITE" id="PS50862">
    <property type="entry name" value="AA_TRNA_LIGASE_II"/>
    <property type="match status" value="1"/>
</dbReference>
<dbReference type="InterPro" id="IPR033656">
    <property type="entry name" value="HisRS_anticodon"/>
</dbReference>
<dbReference type="InterPro" id="IPR041715">
    <property type="entry name" value="HisRS-like_core"/>
</dbReference>
<protein>
    <recommendedName>
        <fullName evidence="9">Histidine--tRNA ligase</fullName>
        <ecNumber evidence="9">6.1.1.21</ecNumber>
    </recommendedName>
    <alternativeName>
        <fullName evidence="9">Histidyl-tRNA synthetase</fullName>
        <shortName evidence="9">HisRS</shortName>
    </alternativeName>
</protein>
<gene>
    <name evidence="9" type="primary">hisS</name>
    <name evidence="12" type="ORF">AWM75_00250</name>
</gene>
<comment type="catalytic activity">
    <reaction evidence="8 9">
        <text>tRNA(His) + L-histidine + ATP = L-histidyl-tRNA(His) + AMP + diphosphate + H(+)</text>
        <dbReference type="Rhea" id="RHEA:17313"/>
        <dbReference type="Rhea" id="RHEA-COMP:9665"/>
        <dbReference type="Rhea" id="RHEA-COMP:9689"/>
        <dbReference type="ChEBI" id="CHEBI:15378"/>
        <dbReference type="ChEBI" id="CHEBI:30616"/>
        <dbReference type="ChEBI" id="CHEBI:33019"/>
        <dbReference type="ChEBI" id="CHEBI:57595"/>
        <dbReference type="ChEBI" id="CHEBI:78442"/>
        <dbReference type="ChEBI" id="CHEBI:78527"/>
        <dbReference type="ChEBI" id="CHEBI:456215"/>
        <dbReference type="EC" id="6.1.1.21"/>
    </reaction>
</comment>
<dbReference type="Gene3D" id="3.30.930.10">
    <property type="entry name" value="Bira Bifunctional Protein, Domain 2"/>
    <property type="match status" value="1"/>
</dbReference>
<dbReference type="CDD" id="cd00859">
    <property type="entry name" value="HisRS_anticodon"/>
    <property type="match status" value="1"/>
</dbReference>
<feature type="binding site" evidence="10">
    <location>
        <position position="266"/>
    </location>
    <ligand>
        <name>L-histidine</name>
        <dbReference type="ChEBI" id="CHEBI:57595"/>
    </ligand>
</feature>
<dbReference type="Proteomes" id="UP000062260">
    <property type="component" value="Chromosome"/>
</dbReference>
<evidence type="ECO:0000256" key="6">
    <source>
        <dbReference type="ARBA" id="ARBA00022917"/>
    </source>
</evidence>
<dbReference type="Gene3D" id="3.40.50.800">
    <property type="entry name" value="Anticodon-binding domain"/>
    <property type="match status" value="1"/>
</dbReference>
<dbReference type="Pfam" id="PF13393">
    <property type="entry name" value="tRNA-synt_His"/>
    <property type="match status" value="1"/>
</dbReference>
<dbReference type="GO" id="GO:0004821">
    <property type="term" value="F:histidine-tRNA ligase activity"/>
    <property type="evidence" value="ECO:0007669"/>
    <property type="project" value="UniProtKB-UniRule"/>
</dbReference>
<feature type="binding site" evidence="10">
    <location>
        <position position="121"/>
    </location>
    <ligand>
        <name>L-histidine</name>
        <dbReference type="ChEBI" id="CHEBI:57595"/>
    </ligand>
</feature>